<name>A0A150IWL0_9EURY</name>
<protein>
    <submittedName>
        <fullName evidence="3">Divergent AAA domain protein</fullName>
    </submittedName>
</protein>
<reference evidence="4 5" key="1">
    <citation type="journal article" date="2016" name="ISME J.">
        <title>Chasing the elusive Euryarchaeota class WSA2: genomes reveal a uniquely fastidious methyl-reducing methanogen.</title>
        <authorList>
            <person name="Nobu M.K."/>
            <person name="Narihiro T."/>
            <person name="Kuroda K."/>
            <person name="Mei R."/>
            <person name="Liu W.T."/>
        </authorList>
    </citation>
    <scope>NUCLEOTIDE SEQUENCE [LARGE SCALE GENOMIC DNA]</scope>
    <source>
        <strain evidence="2">B03fssc0709_Meth_Bin005</strain>
        <strain evidence="3">BMIXfssc0709_Meth_Bin006</strain>
    </source>
</reference>
<evidence type="ECO:0000313" key="4">
    <source>
        <dbReference type="Proteomes" id="UP000092401"/>
    </source>
</evidence>
<evidence type="ECO:0000313" key="5">
    <source>
        <dbReference type="Proteomes" id="UP000092403"/>
    </source>
</evidence>
<accession>A0A150IIZ2</accession>
<proteinExistence type="predicted"/>
<dbReference type="InterPro" id="IPR007421">
    <property type="entry name" value="Schlafen_AlbA_2_dom"/>
</dbReference>
<dbReference type="Gene3D" id="3.30.950.30">
    <property type="entry name" value="Schlafen, AAA domain"/>
    <property type="match status" value="1"/>
</dbReference>
<accession>A0A150IWL0</accession>
<dbReference type="AlphaFoldDB" id="A0A150IWL0"/>
<feature type="domain" description="Schlafen AlbA-2" evidence="1">
    <location>
        <begin position="47"/>
        <end position="115"/>
    </location>
</feature>
<dbReference type="InterPro" id="IPR038461">
    <property type="entry name" value="Schlafen_AlbA_2_dom_sf"/>
</dbReference>
<evidence type="ECO:0000259" key="1">
    <source>
        <dbReference type="Pfam" id="PF04326"/>
    </source>
</evidence>
<evidence type="ECO:0000313" key="3">
    <source>
        <dbReference type="EMBL" id="KYC49350.1"/>
    </source>
</evidence>
<dbReference type="EMBL" id="LNJC01000038">
    <property type="protein sequence ID" value="KYC49350.1"/>
    <property type="molecule type" value="Genomic_DNA"/>
</dbReference>
<comment type="caution">
    <text evidence="3">The sequence shown here is derived from an EMBL/GenBank/DDBJ whole genome shotgun (WGS) entry which is preliminary data.</text>
</comment>
<dbReference type="Proteomes" id="UP000092403">
    <property type="component" value="Unassembled WGS sequence"/>
</dbReference>
<gene>
    <name evidence="2" type="ORF">APG10_01378</name>
    <name evidence="3" type="ORF">APG12_01546</name>
</gene>
<organism evidence="3 5">
    <name type="scientific">Candidatus Methanofastidiosum methylothiophilum</name>
    <dbReference type="NCBI Taxonomy" id="1705564"/>
    <lineage>
        <taxon>Archaea</taxon>
        <taxon>Methanobacteriati</taxon>
        <taxon>Methanobacteriota</taxon>
        <taxon>Stenosarchaea group</taxon>
        <taxon>Candidatus Methanofastidiosia</taxon>
        <taxon>Candidatus Methanofastidiosales</taxon>
        <taxon>Candidatus Methanofastidiosaceae</taxon>
        <taxon>Candidatus Methanofastidiosum</taxon>
    </lineage>
</organism>
<sequence>MLVEKLFRKDIHSLEKTDLNTLIGVPESKSIEFKLIKDNDPALNRSELKKKEENDKENILKSVVAFLNSNNPGLLVLGVKTENEIANRISGVKKDVLPQLNREISLEDFIKEKVKAIPSFLKGYSLDTKIVDFHMVELLFLLKY</sequence>
<dbReference type="Pfam" id="PF04326">
    <property type="entry name" value="SLFN_AlbA_2"/>
    <property type="match status" value="1"/>
</dbReference>
<evidence type="ECO:0000313" key="2">
    <source>
        <dbReference type="EMBL" id="KYC44838.1"/>
    </source>
</evidence>
<dbReference type="EMBL" id="LNGE01000040">
    <property type="protein sequence ID" value="KYC44838.1"/>
    <property type="molecule type" value="Genomic_DNA"/>
</dbReference>
<dbReference type="Proteomes" id="UP000092401">
    <property type="component" value="Unassembled WGS sequence"/>
</dbReference>